<evidence type="ECO:0000256" key="1">
    <source>
        <dbReference type="ARBA" id="ARBA00023015"/>
    </source>
</evidence>
<dbReference type="Gene3D" id="1.10.10.10">
    <property type="entry name" value="Winged helix-like DNA-binding domain superfamily/Winged helix DNA-binding domain"/>
    <property type="match status" value="1"/>
</dbReference>
<dbReference type="EMBL" id="JBHUMO010000030">
    <property type="protein sequence ID" value="MFD2728675.1"/>
    <property type="molecule type" value="Genomic_DNA"/>
</dbReference>
<dbReference type="Pfam" id="PF13404">
    <property type="entry name" value="HTH_AsnC-type"/>
    <property type="match status" value="1"/>
</dbReference>
<dbReference type="InterPro" id="IPR036388">
    <property type="entry name" value="WH-like_DNA-bd_sf"/>
</dbReference>
<dbReference type="InterPro" id="IPR000485">
    <property type="entry name" value="AsnC-type_HTH_dom"/>
</dbReference>
<dbReference type="InterPro" id="IPR019888">
    <property type="entry name" value="Tscrpt_reg_AsnC-like"/>
</dbReference>
<dbReference type="PANTHER" id="PTHR30154">
    <property type="entry name" value="LEUCINE-RESPONSIVE REGULATORY PROTEIN"/>
    <property type="match status" value="1"/>
</dbReference>
<dbReference type="InterPro" id="IPR036390">
    <property type="entry name" value="WH_DNA-bd_sf"/>
</dbReference>
<gene>
    <name evidence="5" type="ORF">ACFSR0_04430</name>
</gene>
<keyword evidence="1" id="KW-0805">Transcription regulation</keyword>
<evidence type="ECO:0000256" key="3">
    <source>
        <dbReference type="ARBA" id="ARBA00023163"/>
    </source>
</evidence>
<proteinExistence type="predicted"/>
<name>A0ABW5TJD7_9ENTE</name>
<protein>
    <submittedName>
        <fullName evidence="5">Lrp/AsnC family transcriptional regulator</fullName>
    </submittedName>
</protein>
<evidence type="ECO:0000259" key="4">
    <source>
        <dbReference type="PROSITE" id="PS50956"/>
    </source>
</evidence>
<keyword evidence="6" id="KW-1185">Reference proteome</keyword>
<dbReference type="InterPro" id="IPR019887">
    <property type="entry name" value="Tscrpt_reg_AsnC/Lrp_C"/>
</dbReference>
<dbReference type="Gene3D" id="3.30.70.920">
    <property type="match status" value="1"/>
</dbReference>
<dbReference type="Pfam" id="PF01037">
    <property type="entry name" value="AsnC_trans_reg"/>
    <property type="match status" value="1"/>
</dbReference>
<sequence length="148" mass="17132">MDSIDRKILNLLQQNSRLSIKTISDALFITPPAISQRIKHLEQMKFITDYQAKIDFEKAGLPIKAFIHLSLEPKQKPEFYDYIQTIRYVLECNCVTGPYSMLLTVVFPSTKKLDSFINEIQHFGRTQTQIVFSTPVPPRGFYLNDDES</sequence>
<reference evidence="6" key="1">
    <citation type="journal article" date="2019" name="Int. J. Syst. Evol. Microbiol.">
        <title>The Global Catalogue of Microorganisms (GCM) 10K type strain sequencing project: providing services to taxonomists for standard genome sequencing and annotation.</title>
        <authorList>
            <consortium name="The Broad Institute Genomics Platform"/>
            <consortium name="The Broad Institute Genome Sequencing Center for Infectious Disease"/>
            <person name="Wu L."/>
            <person name="Ma J."/>
        </authorList>
    </citation>
    <scope>NUCLEOTIDE SEQUENCE [LARGE SCALE GENOMIC DNA]</scope>
    <source>
        <strain evidence="6">TISTR 932</strain>
    </source>
</reference>
<accession>A0ABW5TJD7</accession>
<dbReference type="PRINTS" id="PR00033">
    <property type="entry name" value="HTHASNC"/>
</dbReference>
<feature type="domain" description="HTH asnC-type" evidence="4">
    <location>
        <begin position="1"/>
        <end position="62"/>
    </location>
</feature>
<dbReference type="SMART" id="SM00344">
    <property type="entry name" value="HTH_ASNC"/>
    <property type="match status" value="1"/>
</dbReference>
<dbReference type="SUPFAM" id="SSF46785">
    <property type="entry name" value="Winged helix' DNA-binding domain"/>
    <property type="match status" value="1"/>
</dbReference>
<keyword evidence="3" id="KW-0804">Transcription</keyword>
<dbReference type="RefSeq" id="WP_379980313.1">
    <property type="nucleotide sequence ID" value="NZ_JBHUMO010000030.1"/>
</dbReference>
<evidence type="ECO:0000313" key="6">
    <source>
        <dbReference type="Proteomes" id="UP001597427"/>
    </source>
</evidence>
<dbReference type="SUPFAM" id="SSF54909">
    <property type="entry name" value="Dimeric alpha+beta barrel"/>
    <property type="match status" value="1"/>
</dbReference>
<comment type="caution">
    <text evidence="5">The sequence shown here is derived from an EMBL/GenBank/DDBJ whole genome shotgun (WGS) entry which is preliminary data.</text>
</comment>
<dbReference type="PROSITE" id="PS50956">
    <property type="entry name" value="HTH_ASNC_2"/>
    <property type="match status" value="1"/>
</dbReference>
<evidence type="ECO:0000313" key="5">
    <source>
        <dbReference type="EMBL" id="MFD2728675.1"/>
    </source>
</evidence>
<evidence type="ECO:0000256" key="2">
    <source>
        <dbReference type="ARBA" id="ARBA00023125"/>
    </source>
</evidence>
<dbReference type="InterPro" id="IPR011008">
    <property type="entry name" value="Dimeric_a/b-barrel"/>
</dbReference>
<keyword evidence="2" id="KW-0238">DNA-binding</keyword>
<dbReference type="Proteomes" id="UP001597427">
    <property type="component" value="Unassembled WGS sequence"/>
</dbReference>
<organism evidence="5 6">
    <name type="scientific">Enterococcus camelliae</name>
    <dbReference type="NCBI Taxonomy" id="453959"/>
    <lineage>
        <taxon>Bacteria</taxon>
        <taxon>Bacillati</taxon>
        <taxon>Bacillota</taxon>
        <taxon>Bacilli</taxon>
        <taxon>Lactobacillales</taxon>
        <taxon>Enterococcaceae</taxon>
        <taxon>Enterococcus</taxon>
    </lineage>
</organism>
<dbReference type="PANTHER" id="PTHR30154:SF53">
    <property type="entry name" value="HTH-TYPE TRANSCRIPTIONAL REGULATOR LRPC"/>
    <property type="match status" value="1"/>
</dbReference>